<gene>
    <name evidence="2" type="ORF">ATL41_0205</name>
</gene>
<proteinExistence type="predicted"/>
<keyword evidence="2" id="KW-0645">Protease</keyword>
<keyword evidence="2" id="KW-0378">Hydrolase</keyword>
<dbReference type="InterPro" id="IPR050585">
    <property type="entry name" value="Xaa-Pro_dipeptidyl-ppase/CocE"/>
</dbReference>
<reference evidence="2 3" key="1">
    <citation type="submission" date="2017-10" db="EMBL/GenBank/DDBJ databases">
        <title>Sequencing the genomes of 1000 actinobacteria strains.</title>
        <authorList>
            <person name="Klenk H.-P."/>
        </authorList>
    </citation>
    <scope>NUCLEOTIDE SEQUENCE [LARGE SCALE GENOMIC DNA]</scope>
    <source>
        <strain evidence="2 3">DSM 21574</strain>
    </source>
</reference>
<dbReference type="OrthoDB" id="128799at2"/>
<dbReference type="Pfam" id="PF00326">
    <property type="entry name" value="Peptidase_S9"/>
    <property type="match status" value="1"/>
</dbReference>
<dbReference type="PANTHER" id="PTHR43056:SF5">
    <property type="entry name" value="PEPTIDASE S9 PROLYL OLIGOPEPTIDASE CATALYTIC DOMAIN-CONTAINING PROTEIN"/>
    <property type="match status" value="1"/>
</dbReference>
<feature type="domain" description="Peptidase S9 prolyl oligopeptidase catalytic" evidence="1">
    <location>
        <begin position="451"/>
        <end position="658"/>
    </location>
</feature>
<dbReference type="InterPro" id="IPR001375">
    <property type="entry name" value="Peptidase_S9_cat"/>
</dbReference>
<dbReference type="GO" id="GO:0004177">
    <property type="term" value="F:aminopeptidase activity"/>
    <property type="evidence" value="ECO:0007669"/>
    <property type="project" value="UniProtKB-KW"/>
</dbReference>
<keyword evidence="2" id="KW-0031">Aminopeptidase</keyword>
<dbReference type="SUPFAM" id="SSF53474">
    <property type="entry name" value="alpha/beta-Hydrolases"/>
    <property type="match status" value="1"/>
</dbReference>
<evidence type="ECO:0000313" key="3">
    <source>
        <dbReference type="Proteomes" id="UP000221394"/>
    </source>
</evidence>
<evidence type="ECO:0000259" key="1">
    <source>
        <dbReference type="Pfam" id="PF00326"/>
    </source>
</evidence>
<dbReference type="GO" id="GO:0008236">
    <property type="term" value="F:serine-type peptidase activity"/>
    <property type="evidence" value="ECO:0007669"/>
    <property type="project" value="InterPro"/>
</dbReference>
<name>A0A2A9EAD2_9MICO</name>
<dbReference type="Proteomes" id="UP000221394">
    <property type="component" value="Unassembled WGS sequence"/>
</dbReference>
<dbReference type="AlphaFoldDB" id="A0A2A9EAD2"/>
<dbReference type="SUPFAM" id="SSF69322">
    <property type="entry name" value="Tricorn protease domain 2"/>
    <property type="match status" value="1"/>
</dbReference>
<evidence type="ECO:0000313" key="2">
    <source>
        <dbReference type="EMBL" id="PFG35521.1"/>
    </source>
</evidence>
<accession>A0A2A9EAD2</accession>
<keyword evidence="3" id="KW-1185">Reference proteome</keyword>
<dbReference type="GO" id="GO:0006508">
    <property type="term" value="P:proteolysis"/>
    <property type="evidence" value="ECO:0007669"/>
    <property type="project" value="InterPro"/>
</dbReference>
<organism evidence="2 3">
    <name type="scientific">Flavimobilis soli</name>
    <dbReference type="NCBI Taxonomy" id="442709"/>
    <lineage>
        <taxon>Bacteria</taxon>
        <taxon>Bacillati</taxon>
        <taxon>Actinomycetota</taxon>
        <taxon>Actinomycetes</taxon>
        <taxon>Micrococcales</taxon>
        <taxon>Jonesiaceae</taxon>
        <taxon>Flavimobilis</taxon>
    </lineage>
</organism>
<dbReference type="EMBL" id="PDJH01000001">
    <property type="protein sequence ID" value="PFG35521.1"/>
    <property type="molecule type" value="Genomic_DNA"/>
</dbReference>
<dbReference type="RefSeq" id="WP_098456809.1">
    <property type="nucleotide sequence ID" value="NZ_PDJH01000001.1"/>
</dbReference>
<protein>
    <submittedName>
        <fullName evidence="2">Dipeptidyl aminopeptidase/acylaminoacyl peptidase</fullName>
    </submittedName>
</protein>
<comment type="caution">
    <text evidence="2">The sequence shown here is derived from an EMBL/GenBank/DDBJ whole genome shotgun (WGS) entry which is preliminary data.</text>
</comment>
<sequence length="668" mass="71555">MSNDAHTPAPYGSWPSPLTAAALTTDAVRLSEPAVDGDETYWLEGRPQEGGRQVLVRRAADGTLIDVIPSTLPDGSTFDVRTRAHEYGGASYTVVPGGVVVSRAEDDRLYRVDRDGDGFAPPVPLTPPDGRRYADLDVVPGYGVLVAVSEDHGAPGAQLTDPPAAIVAVPLDGSAADDGSRITVLVEGPDFLTSPRVSPDGEQLAWLSWDHPAMPWDGTELHVGELALGVHGVRVLDRRTIAGGTDVSVTEPLWTSTGELLHVDDRTGWWNLYRTELDSEARRTRAVRPAEVELSTPQWGFGTRTYATIDAELALVTWSDAGHRHLGTLRVTNGQLETWDGEWEPAGGVAATEGRVVVIAEHATRPAALVEIDLGPQREGDGVRVLRATAQPTLSPEEVSVAEAVTWPSGDGVAHGFFYAPKSSTHTGEPGTLPPLVVMTHGGPTAATLPGFSPSVQYWTTRGIAVLDVNYGGSSGYGRAYRERLRGQWGIVDVRDCETGALWLAEQGRVDGKRLAIRGGSAGGFTTLAALTFTDTFAVGASLYGIGDLEALARETHKHESHYLDSLIGPYPERRDLYVERSPIHHTDRLSAPMILLQGTEDTVVPPNQAQMMADAVAARGLDVELILFEGERHGFRKAETIQRAYTAELAFYGKVLGFTPADDAAAG</sequence>
<dbReference type="InterPro" id="IPR011042">
    <property type="entry name" value="6-blade_b-propeller_TolB-like"/>
</dbReference>
<dbReference type="InterPro" id="IPR029058">
    <property type="entry name" value="AB_hydrolase_fold"/>
</dbReference>
<dbReference type="Gene3D" id="2.120.10.30">
    <property type="entry name" value="TolB, C-terminal domain"/>
    <property type="match status" value="1"/>
</dbReference>
<dbReference type="Gene3D" id="3.40.50.1820">
    <property type="entry name" value="alpha/beta hydrolase"/>
    <property type="match status" value="1"/>
</dbReference>
<dbReference type="PANTHER" id="PTHR43056">
    <property type="entry name" value="PEPTIDASE S9 PROLYL OLIGOPEPTIDASE"/>
    <property type="match status" value="1"/>
</dbReference>